<evidence type="ECO:0000313" key="4">
    <source>
        <dbReference type="EMBL" id="KHK89460.1"/>
    </source>
</evidence>
<dbReference type="AlphaFoldDB" id="A0A0B1ZG37"/>
<organism evidence="4 5">
    <name type="scientific">Novosphingobium malaysiense</name>
    <dbReference type="NCBI Taxonomy" id="1348853"/>
    <lineage>
        <taxon>Bacteria</taxon>
        <taxon>Pseudomonadati</taxon>
        <taxon>Pseudomonadota</taxon>
        <taxon>Alphaproteobacteria</taxon>
        <taxon>Sphingomonadales</taxon>
        <taxon>Sphingomonadaceae</taxon>
        <taxon>Novosphingobium</taxon>
    </lineage>
</organism>
<gene>
    <name evidence="4" type="ORF">LK12_20295</name>
</gene>
<dbReference type="InterPro" id="IPR002347">
    <property type="entry name" value="SDR_fam"/>
</dbReference>
<dbReference type="Pfam" id="PF00106">
    <property type="entry name" value="adh_short"/>
    <property type="match status" value="1"/>
</dbReference>
<dbReference type="SUPFAM" id="SSF51735">
    <property type="entry name" value="NAD(P)-binding Rossmann-fold domains"/>
    <property type="match status" value="1"/>
</dbReference>
<dbReference type="InterPro" id="IPR036291">
    <property type="entry name" value="NAD(P)-bd_dom_sf"/>
</dbReference>
<evidence type="ECO:0000256" key="1">
    <source>
        <dbReference type="ARBA" id="ARBA00006484"/>
    </source>
</evidence>
<dbReference type="OrthoDB" id="9804774at2"/>
<evidence type="ECO:0000256" key="2">
    <source>
        <dbReference type="ARBA" id="ARBA00023002"/>
    </source>
</evidence>
<dbReference type="InterPro" id="IPR051687">
    <property type="entry name" value="Peroxisomal_Beta-Oxidation"/>
</dbReference>
<comment type="similarity">
    <text evidence="1 3">Belongs to the short-chain dehydrogenases/reductases (SDR) family.</text>
</comment>
<dbReference type="PRINTS" id="PR00081">
    <property type="entry name" value="GDHRDH"/>
</dbReference>
<evidence type="ECO:0000256" key="3">
    <source>
        <dbReference type="RuleBase" id="RU000363"/>
    </source>
</evidence>
<dbReference type="RefSeq" id="WP_039288315.1">
    <property type="nucleotide sequence ID" value="NZ_JTDI01000007.1"/>
</dbReference>
<keyword evidence="2" id="KW-0560">Oxidoreductase</keyword>
<dbReference type="Proteomes" id="UP000031057">
    <property type="component" value="Unassembled WGS sequence"/>
</dbReference>
<dbReference type="PANTHER" id="PTHR45024">
    <property type="entry name" value="DEHYDROGENASES, SHORT CHAIN"/>
    <property type="match status" value="1"/>
</dbReference>
<dbReference type="PRINTS" id="PR00080">
    <property type="entry name" value="SDRFAMILY"/>
</dbReference>
<dbReference type="EMBL" id="JTDI01000007">
    <property type="protein sequence ID" value="KHK89460.1"/>
    <property type="molecule type" value="Genomic_DNA"/>
</dbReference>
<sequence>MPDLRFDNRVAVITGGGRGLGRAHALLLASRGCKIVVNDPGVSMAGDATDEGPAEALAAEIRAMGGEAVANTDSVATPEGGKAIIQSALDAFGRIDILIHSAGNVRRGSLCELAYEDFAAVLDVHLKGAYHVVREAFPHMMAQNYGRIVLTSSINGLYGKSDNVTYSICKAGFMGLSNTAAIEGQNNNVKSNLIVPAAVTRMSDGIDTSKFPPMTPEQVAPMVGYLCHEDCAATGEMYVAMGGRLARAWVAENEGLYRPEWSLEDVAAQIEAIRTGGEELAFPPVPDGQLEHLVHGFGMIGKAQQGDVLI</sequence>
<evidence type="ECO:0000313" key="5">
    <source>
        <dbReference type="Proteomes" id="UP000031057"/>
    </source>
</evidence>
<dbReference type="Gene3D" id="3.40.50.720">
    <property type="entry name" value="NAD(P)-binding Rossmann-like Domain"/>
    <property type="match status" value="1"/>
</dbReference>
<accession>A0A0B1ZG37</accession>
<keyword evidence="5" id="KW-1185">Reference proteome</keyword>
<comment type="caution">
    <text evidence="4">The sequence shown here is derived from an EMBL/GenBank/DDBJ whole genome shotgun (WGS) entry which is preliminary data.</text>
</comment>
<dbReference type="STRING" id="1348853.LK12_20295"/>
<dbReference type="GO" id="GO:0016491">
    <property type="term" value="F:oxidoreductase activity"/>
    <property type="evidence" value="ECO:0007669"/>
    <property type="project" value="UniProtKB-KW"/>
</dbReference>
<reference evidence="4 5" key="1">
    <citation type="submission" date="2014-10" db="EMBL/GenBank/DDBJ databases">
        <title>Genome sequence of Novosphingobium malaysiense MUSC 273(T).</title>
        <authorList>
            <person name="Lee L.-H."/>
        </authorList>
    </citation>
    <scope>NUCLEOTIDE SEQUENCE [LARGE SCALE GENOMIC DNA]</scope>
    <source>
        <strain evidence="4 5">MUSC 273</strain>
    </source>
</reference>
<dbReference type="PANTHER" id="PTHR45024:SF2">
    <property type="entry name" value="SCP2 DOMAIN-CONTAINING PROTEIN"/>
    <property type="match status" value="1"/>
</dbReference>
<name>A0A0B1ZG37_9SPHN</name>
<protein>
    <submittedName>
        <fullName evidence="4">Short-chain dehydrogenase</fullName>
    </submittedName>
</protein>
<proteinExistence type="inferred from homology"/>